<accession>A0A915E4C0</accession>
<dbReference type="Proteomes" id="UP000887574">
    <property type="component" value="Unplaced"/>
</dbReference>
<name>A0A915E4C0_9BILA</name>
<proteinExistence type="predicted"/>
<sequence>MVIVSMGLFLETGDRLNFLFKSVALIVYRDYKEQARVRKELMDFLYSNCDSKWTRWICPRDEVDDYIKLHRTTPDEDFCERKHWGNSSLLILAARLYTLSASGINKIHPFFC</sequence>
<keyword evidence="1" id="KW-1185">Reference proteome</keyword>
<evidence type="ECO:0000313" key="1">
    <source>
        <dbReference type="Proteomes" id="UP000887574"/>
    </source>
</evidence>
<dbReference type="AlphaFoldDB" id="A0A915E4C0"/>
<reference evidence="2" key="1">
    <citation type="submission" date="2022-11" db="UniProtKB">
        <authorList>
            <consortium name="WormBaseParasite"/>
        </authorList>
    </citation>
    <scope>IDENTIFICATION</scope>
</reference>
<protein>
    <submittedName>
        <fullName evidence="2">Uncharacterized protein</fullName>
    </submittedName>
</protein>
<organism evidence="1 2">
    <name type="scientific">Ditylenchus dipsaci</name>
    <dbReference type="NCBI Taxonomy" id="166011"/>
    <lineage>
        <taxon>Eukaryota</taxon>
        <taxon>Metazoa</taxon>
        <taxon>Ecdysozoa</taxon>
        <taxon>Nematoda</taxon>
        <taxon>Chromadorea</taxon>
        <taxon>Rhabditida</taxon>
        <taxon>Tylenchina</taxon>
        <taxon>Tylenchomorpha</taxon>
        <taxon>Sphaerularioidea</taxon>
        <taxon>Anguinidae</taxon>
        <taxon>Anguininae</taxon>
        <taxon>Ditylenchus</taxon>
    </lineage>
</organism>
<evidence type="ECO:0000313" key="2">
    <source>
        <dbReference type="WBParaSite" id="jg25675"/>
    </source>
</evidence>
<dbReference type="WBParaSite" id="jg25675">
    <property type="protein sequence ID" value="jg25675"/>
    <property type="gene ID" value="jg25675"/>
</dbReference>